<dbReference type="AlphaFoldDB" id="A0A1Z3N8Q5"/>
<dbReference type="GO" id="GO:0006857">
    <property type="term" value="P:oligopeptide transport"/>
    <property type="evidence" value="ECO:0007669"/>
    <property type="project" value="InterPro"/>
</dbReference>
<keyword evidence="7 9" id="KW-0472">Membrane</keyword>
<protein>
    <submittedName>
        <fullName evidence="10">MFS transporter</fullName>
    </submittedName>
</protein>
<dbReference type="GO" id="GO:1904680">
    <property type="term" value="F:peptide transmembrane transporter activity"/>
    <property type="evidence" value="ECO:0007669"/>
    <property type="project" value="InterPro"/>
</dbReference>
<feature type="transmembrane region" description="Helical" evidence="9">
    <location>
        <begin position="290"/>
        <end position="307"/>
    </location>
</feature>
<evidence type="ECO:0000256" key="3">
    <source>
        <dbReference type="ARBA" id="ARBA00022475"/>
    </source>
</evidence>
<evidence type="ECO:0000256" key="5">
    <source>
        <dbReference type="ARBA" id="ARBA00022856"/>
    </source>
</evidence>
<feature type="transmembrane region" description="Helical" evidence="9">
    <location>
        <begin position="110"/>
        <end position="143"/>
    </location>
</feature>
<dbReference type="GO" id="GO:0005886">
    <property type="term" value="C:plasma membrane"/>
    <property type="evidence" value="ECO:0007669"/>
    <property type="project" value="UniProtKB-SubCell"/>
</dbReference>
<dbReference type="InterPro" id="IPR018456">
    <property type="entry name" value="PTR2_symporter_CS"/>
</dbReference>
<evidence type="ECO:0000256" key="2">
    <source>
        <dbReference type="ARBA" id="ARBA00022448"/>
    </source>
</evidence>
<keyword evidence="5" id="KW-0571">Peptide transport</keyword>
<organism evidence="10 11">
    <name type="scientific">Bdellovibrio bacteriovorus</name>
    <dbReference type="NCBI Taxonomy" id="959"/>
    <lineage>
        <taxon>Bacteria</taxon>
        <taxon>Pseudomonadati</taxon>
        <taxon>Bdellovibrionota</taxon>
        <taxon>Bdellovibrionia</taxon>
        <taxon>Bdellovibrionales</taxon>
        <taxon>Pseudobdellovibrionaceae</taxon>
        <taxon>Bdellovibrio</taxon>
    </lineage>
</organism>
<dbReference type="SUPFAM" id="SSF103473">
    <property type="entry name" value="MFS general substrate transporter"/>
    <property type="match status" value="1"/>
</dbReference>
<dbReference type="Proteomes" id="UP000197003">
    <property type="component" value="Chromosome"/>
</dbReference>
<accession>A0A1Z3N8Q5</accession>
<gene>
    <name evidence="10" type="ORF">B9G79_09855</name>
</gene>
<reference evidence="10 11" key="1">
    <citation type="submission" date="2017-04" db="EMBL/GenBank/DDBJ databases">
        <title>Whole genome sequence of Bdellovibrio bacteriovorus strain SSB218315.</title>
        <authorList>
            <person name="Oyedara O."/>
            <person name="Rodriguez-Perez M.A."/>
        </authorList>
    </citation>
    <scope>NUCLEOTIDE SEQUENCE [LARGE SCALE GENOMIC DNA]</scope>
    <source>
        <strain evidence="10 11">SSB218315</strain>
    </source>
</reference>
<keyword evidence="2 8" id="KW-0813">Transport</keyword>
<dbReference type="InterPro" id="IPR036259">
    <property type="entry name" value="MFS_trans_sf"/>
</dbReference>
<dbReference type="PROSITE" id="PS01023">
    <property type="entry name" value="PTR2_2"/>
    <property type="match status" value="1"/>
</dbReference>
<keyword evidence="4 8" id="KW-0812">Transmembrane</keyword>
<evidence type="ECO:0000256" key="7">
    <source>
        <dbReference type="ARBA" id="ARBA00023136"/>
    </source>
</evidence>
<proteinExistence type="inferred from homology"/>
<evidence type="ECO:0000256" key="4">
    <source>
        <dbReference type="ARBA" id="ARBA00022692"/>
    </source>
</evidence>
<keyword evidence="3" id="KW-1003">Cell membrane</keyword>
<feature type="transmembrane region" description="Helical" evidence="9">
    <location>
        <begin position="327"/>
        <end position="345"/>
    </location>
</feature>
<comment type="similarity">
    <text evidence="8">Belongs to the major facilitator superfamily. Proton-dependent oligopeptide transporter (POT/PTR) (TC 2.A.17) family.</text>
</comment>
<keyword evidence="6 9" id="KW-1133">Transmembrane helix</keyword>
<comment type="subcellular location">
    <subcellularLocation>
        <location evidence="1">Cell membrane</location>
        <topology evidence="1">Multi-pass membrane protein</topology>
    </subcellularLocation>
    <subcellularLocation>
        <location evidence="8">Membrane</location>
        <topology evidence="8">Multi-pass membrane protein</topology>
    </subcellularLocation>
</comment>
<evidence type="ECO:0000256" key="9">
    <source>
        <dbReference type="SAM" id="Phobius"/>
    </source>
</evidence>
<feature type="transmembrane region" description="Helical" evidence="9">
    <location>
        <begin position="80"/>
        <end position="98"/>
    </location>
</feature>
<feature type="transmembrane region" description="Helical" evidence="9">
    <location>
        <begin position="422"/>
        <end position="440"/>
    </location>
</feature>
<feature type="transmembrane region" description="Helical" evidence="9">
    <location>
        <begin position="27"/>
        <end position="46"/>
    </location>
</feature>
<evidence type="ECO:0000313" key="11">
    <source>
        <dbReference type="Proteomes" id="UP000197003"/>
    </source>
</evidence>
<dbReference type="Pfam" id="PF00854">
    <property type="entry name" value="PTR2"/>
    <property type="match status" value="2"/>
</dbReference>
<dbReference type="CDD" id="cd17346">
    <property type="entry name" value="MFS_DtpA_like"/>
    <property type="match status" value="1"/>
</dbReference>
<dbReference type="RefSeq" id="WP_088565363.1">
    <property type="nucleotide sequence ID" value="NZ_CP020946.1"/>
</dbReference>
<dbReference type="EMBL" id="CP020946">
    <property type="protein sequence ID" value="ASD63854.1"/>
    <property type="molecule type" value="Genomic_DNA"/>
</dbReference>
<evidence type="ECO:0000256" key="8">
    <source>
        <dbReference type="RuleBase" id="RU003755"/>
    </source>
</evidence>
<dbReference type="InterPro" id="IPR005279">
    <property type="entry name" value="Dipep/tripep_permease"/>
</dbReference>
<sequence length="452" mass="50647">MGANSTTFMGHPRGLFTLFFTEMWERFSYYGMRVLLVLYMTQYLFLEAQHGKEIWGFATLKSVLGYFYGEMSVQAMSSQIYGLYTGLVYFTPFFGGIIADRFIGQRRSVYIGGFLMAIGHFLMAVESLFFPALLFLIVGNGFFKPNISTQVGGLYAQGDNRRDGAYTIFYMGINLGAILSPLICGTLGQKVGWHWGFGAAGVGMLLSMAIYHFGGKHLPETEHKKSIKEVEATAHKPMTREEWTRTIALTFLCMVTIFFWGVYEQQGNTMQLWADQQTDWNFFGWEIPSTWYQSFNPLVIVLFAPLLDRFWAWQAKFGKAPSTVTKMALGCVLGAVALVVMYFAAKIVGGGQGSVMWLLGSTFLLTMAELYISPIGLSVVTKVSPAKIVSMMMGVWFLAAFFGNYVAGYVGMFYETMGKDQFWLLLAVLSLIPGVLFFACHKFLTQALGKEI</sequence>
<feature type="transmembrane region" description="Helical" evidence="9">
    <location>
        <begin position="195"/>
        <end position="214"/>
    </location>
</feature>
<dbReference type="PANTHER" id="PTHR23517:SF15">
    <property type="entry name" value="PROTON-DEPENDENT OLIGOPEPTIDE FAMILY TRANSPORT PROTEIN"/>
    <property type="match status" value="1"/>
</dbReference>
<evidence type="ECO:0000256" key="6">
    <source>
        <dbReference type="ARBA" id="ARBA00022989"/>
    </source>
</evidence>
<keyword evidence="5" id="KW-0653">Protein transport</keyword>
<evidence type="ECO:0000256" key="1">
    <source>
        <dbReference type="ARBA" id="ARBA00004651"/>
    </source>
</evidence>
<dbReference type="NCBIfam" id="TIGR00924">
    <property type="entry name" value="yjdL_sub1_fam"/>
    <property type="match status" value="1"/>
</dbReference>
<dbReference type="InterPro" id="IPR000109">
    <property type="entry name" value="POT_fam"/>
</dbReference>
<feature type="transmembrane region" description="Helical" evidence="9">
    <location>
        <begin position="357"/>
        <end position="377"/>
    </location>
</feature>
<name>A0A1Z3N8Q5_BDEBC</name>
<dbReference type="OrthoDB" id="5351355at2"/>
<feature type="transmembrane region" description="Helical" evidence="9">
    <location>
        <begin position="246"/>
        <end position="263"/>
    </location>
</feature>
<evidence type="ECO:0000313" key="10">
    <source>
        <dbReference type="EMBL" id="ASD63854.1"/>
    </source>
</evidence>
<dbReference type="InterPro" id="IPR050171">
    <property type="entry name" value="MFS_Transporters"/>
</dbReference>
<feature type="transmembrane region" description="Helical" evidence="9">
    <location>
        <begin position="164"/>
        <end position="183"/>
    </location>
</feature>
<dbReference type="PANTHER" id="PTHR23517">
    <property type="entry name" value="RESISTANCE PROTEIN MDTM, PUTATIVE-RELATED-RELATED"/>
    <property type="match status" value="1"/>
</dbReference>
<feature type="transmembrane region" description="Helical" evidence="9">
    <location>
        <begin position="389"/>
        <end position="410"/>
    </location>
</feature>
<dbReference type="Gene3D" id="1.20.1250.20">
    <property type="entry name" value="MFS general substrate transporter like domains"/>
    <property type="match status" value="2"/>
</dbReference>